<keyword evidence="6" id="KW-1185">Reference proteome</keyword>
<feature type="repeat" description="HEAT" evidence="2">
    <location>
        <begin position="660"/>
        <end position="694"/>
    </location>
</feature>
<feature type="region of interest" description="Disordered" evidence="3">
    <location>
        <begin position="691"/>
        <end position="710"/>
    </location>
</feature>
<feature type="region of interest" description="Disordered" evidence="3">
    <location>
        <begin position="1107"/>
        <end position="1153"/>
    </location>
</feature>
<dbReference type="InterPro" id="IPR021133">
    <property type="entry name" value="HEAT_type_2"/>
</dbReference>
<dbReference type="Proteomes" id="UP000239649">
    <property type="component" value="Unassembled WGS sequence"/>
</dbReference>
<keyword evidence="4" id="KW-1133">Transmembrane helix</keyword>
<evidence type="ECO:0000313" key="5">
    <source>
        <dbReference type="EMBL" id="PSC75486.1"/>
    </source>
</evidence>
<dbReference type="OrthoDB" id="340346at2759"/>
<feature type="compositionally biased region" description="Low complexity" evidence="3">
    <location>
        <begin position="1172"/>
        <end position="1212"/>
    </location>
</feature>
<feature type="compositionally biased region" description="Gly residues" evidence="3">
    <location>
        <begin position="699"/>
        <end position="710"/>
    </location>
</feature>
<keyword evidence="5" id="KW-0547">Nucleotide-binding</keyword>
<dbReference type="PANTHER" id="PTHR10648:SF1">
    <property type="entry name" value="SERINE_THREONINE-PROTEIN PHOSPHATASE 4 REGULATORY SUBUNIT 1"/>
    <property type="match status" value="1"/>
</dbReference>
<feature type="repeat" description="HEAT" evidence="2">
    <location>
        <begin position="1075"/>
        <end position="1113"/>
    </location>
</feature>
<dbReference type="GO" id="GO:0005524">
    <property type="term" value="F:ATP binding"/>
    <property type="evidence" value="ECO:0007669"/>
    <property type="project" value="UniProtKB-KW"/>
</dbReference>
<dbReference type="InterPro" id="IPR011989">
    <property type="entry name" value="ARM-like"/>
</dbReference>
<gene>
    <name evidence="5" type="ORF">C2E20_1040</name>
</gene>
<evidence type="ECO:0000256" key="4">
    <source>
        <dbReference type="SAM" id="Phobius"/>
    </source>
</evidence>
<feature type="repeat" description="HEAT" evidence="2">
    <location>
        <begin position="839"/>
        <end position="877"/>
    </location>
</feature>
<dbReference type="GO" id="GO:0005737">
    <property type="term" value="C:cytoplasm"/>
    <property type="evidence" value="ECO:0007669"/>
    <property type="project" value="TreeGrafter"/>
</dbReference>
<dbReference type="Gene3D" id="1.25.10.10">
    <property type="entry name" value="Leucine-rich Repeat Variant"/>
    <property type="match status" value="1"/>
</dbReference>
<evidence type="ECO:0000313" key="6">
    <source>
        <dbReference type="Proteomes" id="UP000239649"/>
    </source>
</evidence>
<keyword evidence="4" id="KW-0812">Transmembrane</keyword>
<evidence type="ECO:0000256" key="3">
    <source>
        <dbReference type="SAM" id="MobiDB-lite"/>
    </source>
</evidence>
<protein>
    <submittedName>
        <fullName evidence="5">ATP-binding Cassette (ABC) Superfamily</fullName>
    </submittedName>
</protein>
<feature type="compositionally biased region" description="Low complexity" evidence="3">
    <location>
        <begin position="1132"/>
        <end position="1153"/>
    </location>
</feature>
<accession>A0A2P6VN05</accession>
<name>A0A2P6VN05_9CHLO</name>
<keyword evidence="4" id="KW-0472">Membrane</keyword>
<feature type="region of interest" description="Disordered" evidence="3">
    <location>
        <begin position="1172"/>
        <end position="1225"/>
    </location>
</feature>
<feature type="transmembrane region" description="Helical" evidence="4">
    <location>
        <begin position="21"/>
        <end position="41"/>
    </location>
</feature>
<keyword evidence="1" id="KW-0677">Repeat</keyword>
<reference evidence="5 6" key="1">
    <citation type="journal article" date="2018" name="Plant J.">
        <title>Genome sequences of Chlorella sorokiniana UTEX 1602 and Micractinium conductrix SAG 241.80: implications to maltose excretion by a green alga.</title>
        <authorList>
            <person name="Arriola M.B."/>
            <person name="Velmurugan N."/>
            <person name="Zhang Y."/>
            <person name="Plunkett M.H."/>
            <person name="Hondzo H."/>
            <person name="Barney B.M."/>
        </authorList>
    </citation>
    <scope>NUCLEOTIDE SEQUENCE [LARGE SCALE GENOMIC DNA]</scope>
    <source>
        <strain evidence="5 6">SAG 241.80</strain>
    </source>
</reference>
<comment type="caution">
    <text evidence="5">The sequence shown here is derived from an EMBL/GenBank/DDBJ whole genome shotgun (WGS) entry which is preliminary data.</text>
</comment>
<dbReference type="GO" id="GO:0019888">
    <property type="term" value="F:protein phosphatase regulator activity"/>
    <property type="evidence" value="ECO:0007669"/>
    <property type="project" value="TreeGrafter"/>
</dbReference>
<proteinExistence type="predicted"/>
<keyword evidence="5" id="KW-0067">ATP-binding</keyword>
<feature type="repeat" description="HEAT" evidence="2">
    <location>
        <begin position="718"/>
        <end position="756"/>
    </location>
</feature>
<sequence length="1366" mass="144433">MTIYQQVVRGGRYDGPAKRESSSAVVLVCTFLTLLGGLLMLRTRGAAPARWHFRGGGGSDGGGTRLAALVLASSHKMGTFHEICMASAIRNVTRVRQGKWPYNTSAQTLAEIMTNLPLEGAAPPARPMILRTDNHQRQQCFSRLKNGTLSPCPTSTLPCDTSGKPTLSLQGCFLSLPLPPHGAVGLVNFVRHPWDSVISAYWYHIQDPVPEPFWQDRTVESLLTKPRWRSSIGVPRERLTALGVQEKHFKMSYGEVLPLLPDEQGVQVEFWMSAPDLYTTARQYLAFQHHGSDTWQLRFEDAMGDYEAAWRPVLQRCYPQNVEAILEEARQCAPSAWDSKQLEASNHVTSAKHSKEEKQRLLRRCGKGLQKSLPRRPKASLPFPTLSIKDALGMGHKEERTAEGSAYENVGATYGSAGTTGVAAPVAPGGAYGAETRASEGTYGTGEYRAGEGGAYGTERAYGTEARGTETYTTEVPAMVQQTTTTTGPVATEGTARTTTAGQETCGAEYFTKVEDRPVVKERVERVQEHRPVEKEFVVETRATGAEREVASGAEVEHLGTTERIVSEATPKAPCDASLQQAQGRCGSPSDNMLDKELQEEFAEDQDGPMMFQVDTSLSPLQAVMEWAAEGNPLVQRVSYILSIPAAAAESSLEECRNVLLPLLSQLAFDDSLDIKAATAEVLGPLGPILASKDPQMGQEGGSGGGGEGGGSADAMDLLVLAHRLLGDPERGVQEAAATSVAQFATLLSPEHRRQHLSAVIDALMHNYDDEQLQECAVDLLTKLAERAGPSHPGWCQECALPRMLKLAMHRDYNIRVHSVAGLVKLAACLPQEHSTTDVLPAFADLCTDQVWSVRQDCASELSNMAAELPRAAVRDQLLPLWAALAGDASAWVQAAARRQAGPLLAYVHPEDAPPGLVEAFVSAACGPATLTEACAHFMPAVLRNLGQHRWPEFRAAVAALAESEYISVRVVLAESMATLAQLLGSQAVAEDLLPVIQRLSADEHQAVADALAMHISDLLAALPPAARLGQLGFLARVHPEDGSSCGQWRMRLLVAEQLASVAALLEQQGRCEVLLPATLRLCEDPVAAVREAAAAQLGGMVRSLLQQEEDSSGVSASGSGQTGGEAGSCDASSSAPAEASAAERQQGEQEAALTRGMEQLAVSGEQGSAAAAAAVTQADDGGEAAPAAPVAEAPAEPMALPAGAAGAARGPDQQEEEAALASAAPLSPEVQQIVRHMVELQRSTCHRARQTYLLFCTALLLPAAGPPPAAAIGGNDGGAAGPTAAAAAAALAPAVAGSGIVQGLLEGALALASDPVPNVRLGVARLLCALRRQQPQVADGAPRVAAALAALAADTDRDVAQTVAD</sequence>
<dbReference type="PROSITE" id="PS50077">
    <property type="entry name" value="HEAT_REPEAT"/>
    <property type="match status" value="4"/>
</dbReference>
<dbReference type="STRING" id="554055.A0A2P6VN05"/>
<dbReference type="PANTHER" id="PTHR10648">
    <property type="entry name" value="SERINE/THREONINE-PROTEIN PHOSPHATASE PP2A 65 KDA REGULATORY SUBUNIT"/>
    <property type="match status" value="1"/>
</dbReference>
<organism evidence="5 6">
    <name type="scientific">Micractinium conductrix</name>
    <dbReference type="NCBI Taxonomy" id="554055"/>
    <lineage>
        <taxon>Eukaryota</taxon>
        <taxon>Viridiplantae</taxon>
        <taxon>Chlorophyta</taxon>
        <taxon>core chlorophytes</taxon>
        <taxon>Trebouxiophyceae</taxon>
        <taxon>Chlorellales</taxon>
        <taxon>Chlorellaceae</taxon>
        <taxon>Chlorella clade</taxon>
        <taxon>Micractinium</taxon>
    </lineage>
</organism>
<evidence type="ECO:0000256" key="2">
    <source>
        <dbReference type="PROSITE-ProRule" id="PRU00103"/>
    </source>
</evidence>
<evidence type="ECO:0000256" key="1">
    <source>
        <dbReference type="ARBA" id="ARBA00022737"/>
    </source>
</evidence>
<dbReference type="EMBL" id="LHPF02000002">
    <property type="protein sequence ID" value="PSC75486.1"/>
    <property type="molecule type" value="Genomic_DNA"/>
</dbReference>
<dbReference type="SUPFAM" id="SSF48371">
    <property type="entry name" value="ARM repeat"/>
    <property type="match status" value="1"/>
</dbReference>
<dbReference type="InterPro" id="IPR051023">
    <property type="entry name" value="PP2A_Regulatory_Subunit_A"/>
</dbReference>
<dbReference type="InterPro" id="IPR016024">
    <property type="entry name" value="ARM-type_fold"/>
</dbReference>